<feature type="chain" id="PRO_5017075874" description="DUF1080 domain-containing protein" evidence="1">
    <location>
        <begin position="23"/>
        <end position="213"/>
    </location>
</feature>
<dbReference type="EMBL" id="QWDC01000002">
    <property type="protein sequence ID" value="RFZ92472.1"/>
    <property type="molecule type" value="Genomic_DNA"/>
</dbReference>
<proteinExistence type="predicted"/>
<evidence type="ECO:0008006" key="4">
    <source>
        <dbReference type="Google" id="ProtNLM"/>
    </source>
</evidence>
<dbReference type="OrthoDB" id="660510at2"/>
<gene>
    <name evidence="2" type="ORF">D0C36_13675</name>
</gene>
<keyword evidence="3" id="KW-1185">Reference proteome</keyword>
<dbReference type="AlphaFoldDB" id="A0A372NTM5"/>
<feature type="signal peptide" evidence="1">
    <location>
        <begin position="1"/>
        <end position="22"/>
    </location>
</feature>
<dbReference type="RefSeq" id="WP_117392181.1">
    <property type="nucleotide sequence ID" value="NZ_QWDC01000002.1"/>
</dbReference>
<accession>A0A372NTM5</accession>
<name>A0A372NTM5_9SPHI</name>
<reference evidence="2 3" key="1">
    <citation type="submission" date="2018-08" db="EMBL/GenBank/DDBJ databases">
        <title>Mucilaginibacter sp. MYSH2.</title>
        <authorList>
            <person name="Seo T."/>
        </authorList>
    </citation>
    <scope>NUCLEOTIDE SEQUENCE [LARGE SCALE GENOMIC DNA]</scope>
    <source>
        <strain evidence="2 3">MYSH2</strain>
    </source>
</reference>
<sequence length="213" mass="23988">MKLFRPLTLLALVIACAFTSCKKDKIDPESAKLLLNSQFDKVDPAWGTGENDYSKRTVANGYYIVQNKDQDSYYFSYTDPIFGSNTDNIGVEAKLKLTGGNADYSTFGGISHNYLPGNNTMDVFGFYNNGTFEIFHYDENNFGTVYHSDNSPAVKINDFNTLRIELRGGTYHYYINGTEVFSRKAGNVKFDQLGIYIDPATTATVDYYKAFKL</sequence>
<evidence type="ECO:0000313" key="2">
    <source>
        <dbReference type="EMBL" id="RFZ92472.1"/>
    </source>
</evidence>
<protein>
    <recommendedName>
        <fullName evidence="4">DUF1080 domain-containing protein</fullName>
    </recommendedName>
</protein>
<dbReference type="PROSITE" id="PS51257">
    <property type="entry name" value="PROKAR_LIPOPROTEIN"/>
    <property type="match status" value="1"/>
</dbReference>
<dbReference type="Gene3D" id="2.60.120.560">
    <property type="entry name" value="Exo-inulinase, domain 1"/>
    <property type="match status" value="1"/>
</dbReference>
<comment type="caution">
    <text evidence="2">The sequence shown here is derived from an EMBL/GenBank/DDBJ whole genome shotgun (WGS) entry which is preliminary data.</text>
</comment>
<dbReference type="Proteomes" id="UP000264217">
    <property type="component" value="Unassembled WGS sequence"/>
</dbReference>
<keyword evidence="1" id="KW-0732">Signal</keyword>
<organism evidence="2 3">
    <name type="scientific">Mucilaginibacter conchicola</name>
    <dbReference type="NCBI Taxonomy" id="2303333"/>
    <lineage>
        <taxon>Bacteria</taxon>
        <taxon>Pseudomonadati</taxon>
        <taxon>Bacteroidota</taxon>
        <taxon>Sphingobacteriia</taxon>
        <taxon>Sphingobacteriales</taxon>
        <taxon>Sphingobacteriaceae</taxon>
        <taxon>Mucilaginibacter</taxon>
    </lineage>
</organism>
<evidence type="ECO:0000313" key="3">
    <source>
        <dbReference type="Proteomes" id="UP000264217"/>
    </source>
</evidence>
<evidence type="ECO:0000256" key="1">
    <source>
        <dbReference type="SAM" id="SignalP"/>
    </source>
</evidence>